<dbReference type="RefSeq" id="WP_084117201.1">
    <property type="nucleotide sequence ID" value="NZ_FWXH01000018.1"/>
</dbReference>
<keyword evidence="5 7" id="KW-0057">Aromatic amino acid biosynthesis</keyword>
<feature type="binding site" evidence="7">
    <location>
        <position position="340"/>
    </location>
    <ligand>
        <name>phosphoenolpyruvate</name>
        <dbReference type="ChEBI" id="CHEBI:58702"/>
    </ligand>
</feature>
<evidence type="ECO:0000256" key="1">
    <source>
        <dbReference type="ARBA" id="ARBA00004811"/>
    </source>
</evidence>
<dbReference type="STRING" id="1121291.SAMN02745134_03219"/>
<dbReference type="Pfam" id="PF00275">
    <property type="entry name" value="EPSP_synthase"/>
    <property type="match status" value="1"/>
</dbReference>
<feature type="binding site" evidence="7">
    <location>
        <position position="96"/>
    </location>
    <ligand>
        <name>phosphoenolpyruvate</name>
        <dbReference type="ChEBI" id="CHEBI:58702"/>
    </ligand>
</feature>
<evidence type="ECO:0000256" key="7">
    <source>
        <dbReference type="HAMAP-Rule" id="MF_00210"/>
    </source>
</evidence>
<dbReference type="GO" id="GO:0005737">
    <property type="term" value="C:cytoplasm"/>
    <property type="evidence" value="ECO:0007669"/>
    <property type="project" value="UniProtKB-SubCell"/>
</dbReference>
<evidence type="ECO:0000256" key="6">
    <source>
        <dbReference type="ARBA" id="ARBA00044633"/>
    </source>
</evidence>
<dbReference type="InterPro" id="IPR006264">
    <property type="entry name" value="EPSP_synthase"/>
</dbReference>
<comment type="subunit">
    <text evidence="7">Monomer.</text>
</comment>
<feature type="binding site" evidence="7">
    <location>
        <position position="309"/>
    </location>
    <ligand>
        <name>3-phosphoshikimate</name>
        <dbReference type="ChEBI" id="CHEBI:145989"/>
    </ligand>
</feature>
<evidence type="ECO:0000313" key="10">
    <source>
        <dbReference type="Proteomes" id="UP000192468"/>
    </source>
</evidence>
<feature type="binding site" evidence="7">
    <location>
        <position position="169"/>
    </location>
    <ligand>
        <name>phosphoenolpyruvate</name>
        <dbReference type="ChEBI" id="CHEBI:58702"/>
    </ligand>
</feature>
<proteinExistence type="inferred from homology"/>
<keyword evidence="4 7" id="KW-0808">Transferase</keyword>
<feature type="binding site" evidence="7">
    <location>
        <position position="124"/>
    </location>
    <ligand>
        <name>phosphoenolpyruvate</name>
        <dbReference type="ChEBI" id="CHEBI:58702"/>
    </ligand>
</feature>
<evidence type="ECO:0000256" key="2">
    <source>
        <dbReference type="ARBA" id="ARBA00009948"/>
    </source>
</evidence>
<evidence type="ECO:0000256" key="4">
    <source>
        <dbReference type="ARBA" id="ARBA00022679"/>
    </source>
</evidence>
<dbReference type="HAMAP" id="MF_00210">
    <property type="entry name" value="EPSP_synth"/>
    <property type="match status" value="1"/>
</dbReference>
<keyword evidence="3 7" id="KW-0028">Amino-acid biosynthesis</keyword>
<reference evidence="9 10" key="1">
    <citation type="submission" date="2017-04" db="EMBL/GenBank/DDBJ databases">
        <authorList>
            <person name="Afonso C.L."/>
            <person name="Miller P.J."/>
            <person name="Scott M.A."/>
            <person name="Spackman E."/>
            <person name="Goraichik I."/>
            <person name="Dimitrov K.M."/>
            <person name="Suarez D.L."/>
            <person name="Swayne D.E."/>
        </authorList>
    </citation>
    <scope>NUCLEOTIDE SEQUENCE [LARGE SCALE GENOMIC DNA]</scope>
    <source>
        <strain evidence="9 10">DSM 12555</strain>
    </source>
</reference>
<feature type="binding site" evidence="7">
    <location>
        <position position="168"/>
    </location>
    <ligand>
        <name>3-phosphoshikimate</name>
        <dbReference type="ChEBI" id="CHEBI:145989"/>
    </ligand>
</feature>
<feature type="binding site" evidence="7">
    <location>
        <position position="169"/>
    </location>
    <ligand>
        <name>3-phosphoshikimate</name>
        <dbReference type="ChEBI" id="CHEBI:145989"/>
    </ligand>
</feature>
<evidence type="ECO:0000259" key="8">
    <source>
        <dbReference type="Pfam" id="PF00275"/>
    </source>
</evidence>
<comment type="subcellular location">
    <subcellularLocation>
        <location evidence="7">Cytoplasm</location>
    </subcellularLocation>
</comment>
<evidence type="ECO:0000256" key="5">
    <source>
        <dbReference type="ARBA" id="ARBA00023141"/>
    </source>
</evidence>
<dbReference type="AlphaFoldDB" id="A0A1W1XUL0"/>
<dbReference type="PANTHER" id="PTHR21090:SF5">
    <property type="entry name" value="PENTAFUNCTIONAL AROM POLYPEPTIDE"/>
    <property type="match status" value="1"/>
</dbReference>
<dbReference type="PANTHER" id="PTHR21090">
    <property type="entry name" value="AROM/DEHYDROQUINATE SYNTHASE"/>
    <property type="match status" value="1"/>
</dbReference>
<dbReference type="EC" id="2.5.1.19" evidence="7"/>
<feature type="active site" description="Proton acceptor" evidence="7">
    <location>
        <position position="309"/>
    </location>
</feature>
<dbReference type="GO" id="GO:0009073">
    <property type="term" value="P:aromatic amino acid family biosynthetic process"/>
    <property type="evidence" value="ECO:0007669"/>
    <property type="project" value="UniProtKB-KW"/>
</dbReference>
<comment type="similarity">
    <text evidence="2 7">Belongs to the EPSP synthase family.</text>
</comment>
<dbReference type="InterPro" id="IPR013792">
    <property type="entry name" value="RNA3'P_cycl/enolpyr_Trfase_a/b"/>
</dbReference>
<feature type="binding site" evidence="7">
    <location>
        <position position="382"/>
    </location>
    <ligand>
        <name>phosphoenolpyruvate</name>
        <dbReference type="ChEBI" id="CHEBI:58702"/>
    </ligand>
</feature>
<evidence type="ECO:0000313" key="9">
    <source>
        <dbReference type="EMBL" id="SMC27552.1"/>
    </source>
</evidence>
<dbReference type="InterPro" id="IPR023193">
    <property type="entry name" value="EPSP_synthase_CS"/>
</dbReference>
<comment type="function">
    <text evidence="7">Catalyzes the transfer of the enolpyruvyl moiety of phosphoenolpyruvate (PEP) to the 5-hydroxyl of shikimate-3-phosphate (S3P) to produce enolpyruvyl shikimate-3-phosphate and inorganic phosphate.</text>
</comment>
<comment type="catalytic activity">
    <reaction evidence="6">
        <text>3-phosphoshikimate + phosphoenolpyruvate = 5-O-(1-carboxyvinyl)-3-phosphoshikimate + phosphate</text>
        <dbReference type="Rhea" id="RHEA:21256"/>
        <dbReference type="ChEBI" id="CHEBI:43474"/>
        <dbReference type="ChEBI" id="CHEBI:57701"/>
        <dbReference type="ChEBI" id="CHEBI:58702"/>
        <dbReference type="ChEBI" id="CHEBI:145989"/>
        <dbReference type="EC" id="2.5.1.19"/>
    </reaction>
    <physiologicalReaction direction="left-to-right" evidence="6">
        <dbReference type="Rhea" id="RHEA:21257"/>
    </physiologicalReaction>
</comment>
<feature type="domain" description="Enolpyruvate transferase" evidence="8">
    <location>
        <begin position="8"/>
        <end position="416"/>
    </location>
</feature>
<feature type="binding site" evidence="7">
    <location>
        <position position="195"/>
    </location>
    <ligand>
        <name>3-phosphoshikimate</name>
        <dbReference type="ChEBI" id="CHEBI:145989"/>
    </ligand>
</feature>
<dbReference type="InterPro" id="IPR036968">
    <property type="entry name" value="Enolpyruvate_Tfrase_sf"/>
</dbReference>
<dbReference type="CDD" id="cd01556">
    <property type="entry name" value="EPSP_synthase"/>
    <property type="match status" value="1"/>
</dbReference>
<dbReference type="UniPathway" id="UPA00053">
    <property type="reaction ID" value="UER00089"/>
</dbReference>
<dbReference type="Gene3D" id="3.65.10.10">
    <property type="entry name" value="Enolpyruvate transferase domain"/>
    <property type="match status" value="2"/>
</dbReference>
<feature type="binding site" evidence="7">
    <location>
        <position position="336"/>
    </location>
    <ligand>
        <name>3-phosphoshikimate</name>
        <dbReference type="ChEBI" id="CHEBI:145989"/>
    </ligand>
</feature>
<keyword evidence="7" id="KW-0963">Cytoplasm</keyword>
<dbReference type="SUPFAM" id="SSF55205">
    <property type="entry name" value="EPT/RTPC-like"/>
    <property type="match status" value="1"/>
</dbReference>
<feature type="binding site" evidence="7">
    <location>
        <position position="21"/>
    </location>
    <ligand>
        <name>phosphoenolpyruvate</name>
        <dbReference type="ChEBI" id="CHEBI:58702"/>
    </ligand>
</feature>
<feature type="binding site" evidence="7">
    <location>
        <position position="26"/>
    </location>
    <ligand>
        <name>3-phosphoshikimate</name>
        <dbReference type="ChEBI" id="CHEBI:145989"/>
    </ligand>
</feature>
<accession>A0A1W1XUL0</accession>
<feature type="binding site" evidence="7">
    <location>
        <position position="21"/>
    </location>
    <ligand>
        <name>3-phosphoshikimate</name>
        <dbReference type="ChEBI" id="CHEBI:145989"/>
    </ligand>
</feature>
<organism evidence="9 10">
    <name type="scientific">Clostridium acidisoli DSM 12555</name>
    <dbReference type="NCBI Taxonomy" id="1121291"/>
    <lineage>
        <taxon>Bacteria</taxon>
        <taxon>Bacillati</taxon>
        <taxon>Bacillota</taxon>
        <taxon>Clostridia</taxon>
        <taxon>Eubacteriales</taxon>
        <taxon>Clostridiaceae</taxon>
        <taxon>Clostridium</taxon>
    </lineage>
</organism>
<dbReference type="OrthoDB" id="9809920at2"/>
<dbReference type="Proteomes" id="UP000192468">
    <property type="component" value="Unassembled WGS sequence"/>
</dbReference>
<dbReference type="NCBIfam" id="TIGR01356">
    <property type="entry name" value="aroA"/>
    <property type="match status" value="1"/>
</dbReference>
<dbReference type="EMBL" id="FWXH01000018">
    <property type="protein sequence ID" value="SMC27552.1"/>
    <property type="molecule type" value="Genomic_DNA"/>
</dbReference>
<feature type="binding site" evidence="7">
    <location>
        <position position="22"/>
    </location>
    <ligand>
        <name>3-phosphoshikimate</name>
        <dbReference type="ChEBI" id="CHEBI:145989"/>
    </ligand>
</feature>
<dbReference type="GO" id="GO:0008652">
    <property type="term" value="P:amino acid biosynthetic process"/>
    <property type="evidence" value="ECO:0007669"/>
    <property type="project" value="UniProtKB-KW"/>
</dbReference>
<keyword evidence="10" id="KW-1185">Reference proteome</keyword>
<evidence type="ECO:0000256" key="3">
    <source>
        <dbReference type="ARBA" id="ARBA00022605"/>
    </source>
</evidence>
<dbReference type="GO" id="GO:0003866">
    <property type="term" value="F:3-phosphoshikimate 1-carboxyvinyltransferase activity"/>
    <property type="evidence" value="ECO:0007669"/>
    <property type="project" value="UniProtKB-UniRule"/>
</dbReference>
<dbReference type="PIRSF" id="PIRSF000505">
    <property type="entry name" value="EPSPS"/>
    <property type="match status" value="1"/>
</dbReference>
<comment type="caution">
    <text evidence="7">Lacks conserved residue(s) required for the propagation of feature annotation.</text>
</comment>
<dbReference type="GO" id="GO:0009423">
    <property type="term" value="P:chorismate biosynthetic process"/>
    <property type="evidence" value="ECO:0007669"/>
    <property type="project" value="UniProtKB-UniRule"/>
</dbReference>
<sequence>MNCVKISPSRLRGEVTIPPSKSLSHRAVISAGLSSGESIIENVMFSQDIIATCSCMEALGVNIEKIKTGDNIYTLKITGCKSFKLQKNEIDCFESGSTLRFFIPISLINENNITFNGKGKLVSRPLDEYYKIFEKQSIEYTNASGNLPLTIDGHLKAGAFDIAGNVSSQFITGLLFALPLLKDNSVIKIIGKLESKGYVDLTLDILNKFSIEVINDNYHSFYIKGNQEYKSKNYRVEGDFSQAAFWLVAGAIGGDISCLDLNANSLQGDKEVLDIINRMNANVSIYDNKINTKLASTKHTIIDGSQCPDIIPVLAVLASVSEGTTEIINAGRLRIKESDRLTAITTELKKLGADIEEKNDGLIINGKPQLNGGEVDSWNDHRIAMSLAVAALKCTNDVIIKDSSCINKSYPTFWEDFRKLGGKINEWNLG</sequence>
<comment type="pathway">
    <text evidence="1 7">Metabolic intermediate biosynthesis; chorismate biosynthesis; chorismate from D-erythrose 4-phosphate and phosphoenolpyruvate: step 6/7.</text>
</comment>
<dbReference type="PROSITE" id="PS00885">
    <property type="entry name" value="EPSP_SYNTHASE_2"/>
    <property type="match status" value="1"/>
</dbReference>
<gene>
    <name evidence="7" type="primary">aroA</name>
    <name evidence="9" type="ORF">SAMN02745134_03219</name>
</gene>
<name>A0A1W1XUL0_9CLOT</name>
<protein>
    <recommendedName>
        <fullName evidence="7">3-phosphoshikimate 1-carboxyvinyltransferase</fullName>
        <ecNumber evidence="7">2.5.1.19</ecNumber>
    </recommendedName>
    <alternativeName>
        <fullName evidence="7">5-enolpyruvylshikimate-3-phosphate synthase</fullName>
        <shortName evidence="7">EPSP synthase</shortName>
        <shortName evidence="7">EPSPS</shortName>
    </alternativeName>
</protein>
<dbReference type="InterPro" id="IPR001986">
    <property type="entry name" value="Enolpyruvate_Tfrase_dom"/>
</dbReference>
<feature type="binding site" evidence="7">
    <location>
        <position position="167"/>
    </location>
    <ligand>
        <name>3-phosphoshikimate</name>
        <dbReference type="ChEBI" id="CHEBI:145989"/>
    </ligand>
</feature>
<feature type="binding site" evidence="7">
    <location>
        <position position="408"/>
    </location>
    <ligand>
        <name>phosphoenolpyruvate</name>
        <dbReference type="ChEBI" id="CHEBI:58702"/>
    </ligand>
</feature>